<dbReference type="AlphaFoldDB" id="A0AA92EAY2"/>
<name>A0AA92EAY2_RALSL</name>
<dbReference type="PANTHER" id="PTHR38107:SF3">
    <property type="entry name" value="LYSOZYME RRRD-RELATED"/>
    <property type="match status" value="1"/>
</dbReference>
<dbReference type="GO" id="GO:0042742">
    <property type="term" value="P:defense response to bacterium"/>
    <property type="evidence" value="ECO:0007669"/>
    <property type="project" value="UniProtKB-KW"/>
</dbReference>
<dbReference type="Pfam" id="PF20155">
    <property type="entry name" value="TMP_3"/>
    <property type="match status" value="1"/>
</dbReference>
<dbReference type="InterPro" id="IPR013491">
    <property type="entry name" value="Tape_meas_N"/>
</dbReference>
<dbReference type="Proteomes" id="UP000310553">
    <property type="component" value="Chromosome"/>
</dbReference>
<dbReference type="GO" id="GO:0003796">
    <property type="term" value="F:lysozyme activity"/>
    <property type="evidence" value="ECO:0007669"/>
    <property type="project" value="UniProtKB-EC"/>
</dbReference>
<dbReference type="Gene3D" id="1.10.530.40">
    <property type="match status" value="1"/>
</dbReference>
<protein>
    <recommendedName>
        <fullName evidence="3">Tape measure protein N-terminal domain-containing protein</fullName>
    </recommendedName>
</protein>
<dbReference type="NCBIfam" id="TIGR02675">
    <property type="entry name" value="tape_meas_nterm"/>
    <property type="match status" value="1"/>
</dbReference>
<dbReference type="GO" id="GO:0016998">
    <property type="term" value="P:cell wall macromolecule catabolic process"/>
    <property type="evidence" value="ECO:0007669"/>
    <property type="project" value="InterPro"/>
</dbReference>
<dbReference type="EMBL" id="CP039339">
    <property type="protein sequence ID" value="QCX47871.1"/>
    <property type="molecule type" value="Genomic_DNA"/>
</dbReference>
<dbReference type="InterPro" id="IPR033907">
    <property type="entry name" value="Endolysin_autolysin"/>
</dbReference>
<keyword evidence="1" id="KW-0929">Antimicrobial</keyword>
<dbReference type="SUPFAM" id="SSF53955">
    <property type="entry name" value="Lysozyme-like"/>
    <property type="match status" value="1"/>
</dbReference>
<evidence type="ECO:0000313" key="5">
    <source>
        <dbReference type="Proteomes" id="UP000310553"/>
    </source>
</evidence>
<dbReference type="GO" id="GO:0009253">
    <property type="term" value="P:peptidoglycan catabolic process"/>
    <property type="evidence" value="ECO:0007669"/>
    <property type="project" value="InterPro"/>
</dbReference>
<sequence>MSQRISILVALDGADEGLKRAITSAERSLGELAASAKSAGDKAAAGLAQVKAGVSIISEQITTARTQLLAFLSINWAAGKTQEIVQIADAWNMMAARLKLATAGQREFTTAQTALFDIAQRIGVPIQETATLYGKLQQAVRMLGGEQQQALTITESISQALRISGASANETQSALLQFGQALAAGVLRGEEFNSVVENSPRLAQALAEAYLAADLVTALNATLRCCPLLATEPEGRLAAIVDFTFNLGAGRLQTSTLRRRINQRDWIAAAAELRRWIYGGGKVLPGLLARREAEVALLRAN</sequence>
<evidence type="ECO:0000256" key="2">
    <source>
        <dbReference type="ARBA" id="ARBA00022638"/>
    </source>
</evidence>
<keyword evidence="2" id="KW-0081">Bacteriolytic enzyme</keyword>
<reference evidence="4 5" key="1">
    <citation type="submission" date="2019-04" db="EMBL/GenBank/DDBJ databases">
        <title>Complete Genome of UW386 and Higher Quality Genome of UW700.</title>
        <authorList>
            <person name="Jacobs J."/>
            <person name="Perez A."/>
            <person name="Steidl O."/>
            <person name="Allen C."/>
        </authorList>
    </citation>
    <scope>NUCLEOTIDE SEQUENCE [LARGE SCALE GENOMIC DNA]</scope>
    <source>
        <strain evidence="4 5">UW386</strain>
    </source>
</reference>
<dbReference type="PANTHER" id="PTHR38107">
    <property type="match status" value="1"/>
</dbReference>
<dbReference type="InterPro" id="IPR051018">
    <property type="entry name" value="Bacteriophage_GH24"/>
</dbReference>
<dbReference type="GO" id="GO:0031640">
    <property type="term" value="P:killing of cells of another organism"/>
    <property type="evidence" value="ECO:0007669"/>
    <property type="project" value="UniProtKB-KW"/>
</dbReference>
<gene>
    <name evidence="4" type="ORF">E7Z57_01380</name>
</gene>
<accession>A0AA92EAY2</accession>
<evidence type="ECO:0000259" key="3">
    <source>
        <dbReference type="Pfam" id="PF20155"/>
    </source>
</evidence>
<dbReference type="CDD" id="cd00737">
    <property type="entry name" value="lyz_endolysin_autolysin"/>
    <property type="match status" value="1"/>
</dbReference>
<dbReference type="InterPro" id="IPR023346">
    <property type="entry name" value="Lysozyme-like_dom_sf"/>
</dbReference>
<dbReference type="InterPro" id="IPR023347">
    <property type="entry name" value="Lysozyme_dom_sf"/>
</dbReference>
<feature type="domain" description="Tape measure protein N-terminal" evidence="3">
    <location>
        <begin position="82"/>
        <end position="209"/>
    </location>
</feature>
<evidence type="ECO:0000256" key="1">
    <source>
        <dbReference type="ARBA" id="ARBA00022529"/>
    </source>
</evidence>
<evidence type="ECO:0000313" key="4">
    <source>
        <dbReference type="EMBL" id="QCX47871.1"/>
    </source>
</evidence>
<organism evidence="4 5">
    <name type="scientific">Ralstonia solanacearum</name>
    <name type="common">Pseudomonas solanacearum</name>
    <dbReference type="NCBI Taxonomy" id="305"/>
    <lineage>
        <taxon>Bacteria</taxon>
        <taxon>Pseudomonadati</taxon>
        <taxon>Pseudomonadota</taxon>
        <taxon>Betaproteobacteria</taxon>
        <taxon>Burkholderiales</taxon>
        <taxon>Burkholderiaceae</taxon>
        <taxon>Ralstonia</taxon>
        <taxon>Ralstonia solanacearum species complex</taxon>
    </lineage>
</organism>
<proteinExistence type="predicted"/>